<gene>
    <name evidence="2" type="ORF">JWS13_04735</name>
</gene>
<sequence>MAVNIKHSKLSVTWLESDAGTNDVLPPVISGNIPMDRPMISRGHAVPTGLNGVWETSRDHLASDVTDRFVRIAQRIGQQQPGVAQDEARDETRILGAQFAFPGQLKPETETTAPLYPEGDIAPTYATPWGSFTPERMLDRVQQIITAAMTCYLELAQVVTPRFGDTLGRRGLMPAEFYGNISYHPHRERGAFEFPGPIEPGIRWLLKPTGTPSPDGRRPGVKTVSLTLNDEARVQEIDDDRDTLYGSFRAYVEAYPPYEAFAPNFSTHSWSLRHAERQTSDQTRIVMAVERPHRSRVGRRTLSDESLTLEKTKNPDQLHTPHSARKCGPRRAGATH</sequence>
<feature type="region of interest" description="Disordered" evidence="1">
    <location>
        <begin position="311"/>
        <end position="336"/>
    </location>
</feature>
<proteinExistence type="predicted"/>
<name>A0A974W028_9NOCA</name>
<reference evidence="2 3" key="1">
    <citation type="journal article" date="2021" name="Microbiol. Resour. Announc.">
        <title>Complete Genome Sequences of Two Rhodococcus sp. Strains with Large and Linear Chromosomes, Isolated from Apple Rhizosphere.</title>
        <authorList>
            <person name="Benning S."/>
            <person name="Brugnone N."/>
            <person name="Siani R."/>
            <person name="Kublik S."/>
            <person name="Schloter M."/>
            <person name="Rad V."/>
        </authorList>
    </citation>
    <scope>NUCLEOTIDE SEQUENCE [LARGE SCALE GENOMIC DNA]</scope>
    <source>
        <strain evidence="2 3">R79</strain>
    </source>
</reference>
<evidence type="ECO:0000256" key="1">
    <source>
        <dbReference type="SAM" id="MobiDB-lite"/>
    </source>
</evidence>
<reference evidence="2 3" key="2">
    <citation type="journal article" date="2022" name="Arch. Microbiol.">
        <title>Rhodococcus pseudokoreensis sp. nov. isolated from the rhizosphere of young M26 apple rootstocks.</title>
        <authorList>
            <person name="Kampfer P."/>
            <person name="Glaeser S.P."/>
            <person name="Blom J."/>
            <person name="Wolf J."/>
            <person name="Benning S."/>
            <person name="Schloter M."/>
            <person name="Neumann-Schaal M."/>
        </authorList>
    </citation>
    <scope>NUCLEOTIDE SEQUENCE [LARGE SCALE GENOMIC DNA]</scope>
    <source>
        <strain evidence="2 3">R79</strain>
    </source>
</reference>
<organism evidence="2 3">
    <name type="scientific">Rhodococcus pseudokoreensis</name>
    <dbReference type="NCBI Taxonomy" id="2811421"/>
    <lineage>
        <taxon>Bacteria</taxon>
        <taxon>Bacillati</taxon>
        <taxon>Actinomycetota</taxon>
        <taxon>Actinomycetes</taxon>
        <taxon>Mycobacteriales</taxon>
        <taxon>Nocardiaceae</taxon>
        <taxon>Rhodococcus</taxon>
    </lineage>
</organism>
<accession>A0A974W028</accession>
<dbReference type="Proteomes" id="UP000662986">
    <property type="component" value="Plasmid unnamed1"/>
</dbReference>
<evidence type="ECO:0000313" key="3">
    <source>
        <dbReference type="Proteomes" id="UP000662986"/>
    </source>
</evidence>
<protein>
    <submittedName>
        <fullName evidence="2">Uncharacterized protein</fullName>
    </submittedName>
</protein>
<keyword evidence="2" id="KW-0614">Plasmid</keyword>
<geneLocation type="plasmid" evidence="2 3">
    <name>unnamed1</name>
</geneLocation>
<keyword evidence="3" id="KW-1185">Reference proteome</keyword>
<dbReference type="EMBL" id="CP070618">
    <property type="protein sequence ID" value="QSE87978.1"/>
    <property type="molecule type" value="Genomic_DNA"/>
</dbReference>
<evidence type="ECO:0000313" key="2">
    <source>
        <dbReference type="EMBL" id="QSE87978.1"/>
    </source>
</evidence>
<dbReference type="RefSeq" id="WP_206004737.1">
    <property type="nucleotide sequence ID" value="NZ_CP070618.1"/>
</dbReference>